<gene>
    <name evidence="1" type="ORF">SAMN06893097_109201</name>
</gene>
<protein>
    <recommendedName>
        <fullName evidence="3">DUF4245 domain-containing protein</fullName>
    </recommendedName>
</protein>
<dbReference type="EMBL" id="OBDO01000009">
    <property type="protein sequence ID" value="SNX98121.1"/>
    <property type="molecule type" value="Genomic_DNA"/>
</dbReference>
<dbReference type="AlphaFoldDB" id="A0A285EJE1"/>
<evidence type="ECO:0000313" key="1">
    <source>
        <dbReference type="EMBL" id="SNX98121.1"/>
    </source>
</evidence>
<name>A0A285EJE1_9ACTN</name>
<accession>A0A285EJE1</accession>
<dbReference type="InterPro" id="IPR025339">
    <property type="entry name" value="DUF4245"/>
</dbReference>
<evidence type="ECO:0008006" key="3">
    <source>
        <dbReference type="Google" id="ProtNLM"/>
    </source>
</evidence>
<dbReference type="Pfam" id="PF14030">
    <property type="entry name" value="DUF4245"/>
    <property type="match status" value="1"/>
</dbReference>
<dbReference type="Proteomes" id="UP000219514">
    <property type="component" value="Unassembled WGS sequence"/>
</dbReference>
<evidence type="ECO:0000313" key="2">
    <source>
        <dbReference type="Proteomes" id="UP000219514"/>
    </source>
</evidence>
<organism evidence="1 2">
    <name type="scientific">Geodermatophilus sabuli</name>
    <dbReference type="NCBI Taxonomy" id="1564158"/>
    <lineage>
        <taxon>Bacteria</taxon>
        <taxon>Bacillati</taxon>
        <taxon>Actinomycetota</taxon>
        <taxon>Actinomycetes</taxon>
        <taxon>Geodermatophilales</taxon>
        <taxon>Geodermatophilaceae</taxon>
        <taxon>Geodermatophilus</taxon>
    </lineage>
</organism>
<keyword evidence="2" id="KW-1185">Reference proteome</keyword>
<reference evidence="1 2" key="1">
    <citation type="submission" date="2017-09" db="EMBL/GenBank/DDBJ databases">
        <authorList>
            <person name="Ehlers B."/>
            <person name="Leendertz F.H."/>
        </authorList>
    </citation>
    <scope>NUCLEOTIDE SEQUENCE [LARGE SCALE GENOMIC DNA]</scope>
    <source>
        <strain evidence="1 2">DSM 46844</strain>
    </source>
</reference>
<proteinExistence type="predicted"/>
<sequence length="168" mass="17334">MIRSLAPLVVICLVLVGWATFRQAEVDPVREVDPAGTLQLAAARAGYPVVAPAGLPDGYRVTSARTDAGGADPGDPVTVEVGYLTPSAEFAGFVVSDDARADALTDVLDDAETEGTVELGGQDWTRSTTGRGETALWREDAGVTVLVTGSADDDELAAVATAVRPYTG</sequence>